<evidence type="ECO:0000313" key="2">
    <source>
        <dbReference type="Proteomes" id="UP000789570"/>
    </source>
</evidence>
<gene>
    <name evidence="1" type="ORF">FCALED_LOCUS8246</name>
</gene>
<dbReference type="EMBL" id="CAJVPQ010002355">
    <property type="protein sequence ID" value="CAG8594026.1"/>
    <property type="molecule type" value="Genomic_DNA"/>
</dbReference>
<accession>A0A9N9C829</accession>
<name>A0A9N9C829_9GLOM</name>
<comment type="caution">
    <text evidence="1">The sequence shown here is derived from an EMBL/GenBank/DDBJ whole genome shotgun (WGS) entry which is preliminary data.</text>
</comment>
<organism evidence="1 2">
    <name type="scientific">Funneliformis caledonium</name>
    <dbReference type="NCBI Taxonomy" id="1117310"/>
    <lineage>
        <taxon>Eukaryota</taxon>
        <taxon>Fungi</taxon>
        <taxon>Fungi incertae sedis</taxon>
        <taxon>Mucoromycota</taxon>
        <taxon>Glomeromycotina</taxon>
        <taxon>Glomeromycetes</taxon>
        <taxon>Glomerales</taxon>
        <taxon>Glomeraceae</taxon>
        <taxon>Funneliformis</taxon>
    </lineage>
</organism>
<dbReference type="AlphaFoldDB" id="A0A9N9C829"/>
<reference evidence="1" key="1">
    <citation type="submission" date="2021-06" db="EMBL/GenBank/DDBJ databases">
        <authorList>
            <person name="Kallberg Y."/>
            <person name="Tangrot J."/>
            <person name="Rosling A."/>
        </authorList>
    </citation>
    <scope>NUCLEOTIDE SEQUENCE</scope>
    <source>
        <strain evidence="1">UK204</strain>
    </source>
</reference>
<feature type="non-terminal residue" evidence="1">
    <location>
        <position position="1"/>
    </location>
</feature>
<proteinExistence type="predicted"/>
<dbReference type="Proteomes" id="UP000789570">
    <property type="component" value="Unassembled WGS sequence"/>
</dbReference>
<keyword evidence="2" id="KW-1185">Reference proteome</keyword>
<sequence>MPLTKKQQKLYEKQLQLSNSKFGSKKLNDNQDNDASELEISAINTSKITSFFSIHETSPFNNTSIFANSDDDTDIELHSELEENWYK</sequence>
<protein>
    <submittedName>
        <fullName evidence="1">11744_t:CDS:1</fullName>
    </submittedName>
</protein>
<evidence type="ECO:0000313" key="1">
    <source>
        <dbReference type="EMBL" id="CAG8594026.1"/>
    </source>
</evidence>